<evidence type="ECO:0000256" key="2">
    <source>
        <dbReference type="RuleBase" id="RU102079"/>
    </source>
</evidence>
<sequence>MEQELVINNLNLKAGKCVDITGDIPKDSKCFAINLGKDCCNLVLHFNPRFDHLGDVNTIVCNSKDAEAWGEEQRECAFPYQQGDKVEVCIHFDKEELTMKLPKGQEIKFPNRLGLETVNFLSVEGFHLKSLKLD</sequence>
<dbReference type="Gene3D" id="2.60.120.200">
    <property type="match status" value="1"/>
</dbReference>
<dbReference type="GO" id="GO:0005615">
    <property type="term" value="C:extracellular space"/>
    <property type="evidence" value="ECO:0007669"/>
    <property type="project" value="TreeGrafter"/>
</dbReference>
<dbReference type="SMART" id="SM00908">
    <property type="entry name" value="Gal-bind_lectin"/>
    <property type="match status" value="1"/>
</dbReference>
<dbReference type="PROSITE" id="PS51304">
    <property type="entry name" value="GALECTIN"/>
    <property type="match status" value="1"/>
</dbReference>
<dbReference type="EMBL" id="KY053492">
    <property type="protein sequence ID" value="AQN68856.1"/>
    <property type="molecule type" value="mRNA"/>
</dbReference>
<dbReference type="SMART" id="SM00276">
    <property type="entry name" value="GLECT"/>
    <property type="match status" value="1"/>
</dbReference>
<accession>A0A1S5V2L7</accession>
<protein>
    <recommendedName>
        <fullName evidence="2">Galectin</fullName>
    </recommendedName>
</protein>
<dbReference type="CDD" id="cd00070">
    <property type="entry name" value="GLECT"/>
    <property type="match status" value="1"/>
</dbReference>
<dbReference type="GO" id="GO:0043236">
    <property type="term" value="F:laminin binding"/>
    <property type="evidence" value="ECO:0007669"/>
    <property type="project" value="TreeGrafter"/>
</dbReference>
<organism evidence="4">
    <name type="scientific">Andrias davidianus</name>
    <name type="common">Chinese giant salamander</name>
    <name type="synonym">Sieboldia davidiana</name>
    <dbReference type="NCBI Taxonomy" id="141262"/>
    <lineage>
        <taxon>Eukaryota</taxon>
        <taxon>Metazoa</taxon>
        <taxon>Chordata</taxon>
        <taxon>Craniata</taxon>
        <taxon>Vertebrata</taxon>
        <taxon>Euteleostomi</taxon>
        <taxon>Amphibia</taxon>
        <taxon>Batrachia</taxon>
        <taxon>Caudata</taxon>
        <taxon>Cryptobranchoidea</taxon>
        <taxon>Cryptobranchidae</taxon>
        <taxon>Andrias</taxon>
    </lineage>
</organism>
<dbReference type="InterPro" id="IPR001079">
    <property type="entry name" value="Galectin_CRD"/>
</dbReference>
<dbReference type="SUPFAM" id="SSF49899">
    <property type="entry name" value="Concanavalin A-like lectins/glucanases"/>
    <property type="match status" value="1"/>
</dbReference>
<evidence type="ECO:0000256" key="1">
    <source>
        <dbReference type="ARBA" id="ARBA00022734"/>
    </source>
</evidence>
<dbReference type="Pfam" id="PF00337">
    <property type="entry name" value="Gal-bind_lectin"/>
    <property type="match status" value="1"/>
</dbReference>
<proteinExistence type="evidence at transcript level"/>
<keyword evidence="1 2" id="KW-0430">Lectin</keyword>
<dbReference type="PANTHER" id="PTHR11346">
    <property type="entry name" value="GALECTIN"/>
    <property type="match status" value="1"/>
</dbReference>
<dbReference type="FunFam" id="2.60.120.200:FF:000021">
    <property type="entry name" value="Galectin"/>
    <property type="match status" value="1"/>
</dbReference>
<evidence type="ECO:0000259" key="3">
    <source>
        <dbReference type="PROSITE" id="PS51304"/>
    </source>
</evidence>
<dbReference type="InterPro" id="IPR013320">
    <property type="entry name" value="ConA-like_dom_sf"/>
</dbReference>
<reference evidence="4" key="1">
    <citation type="journal article" date="2017" name="Dev. Comp. Immunol.">
        <title>Characterization of galectin-1 from Chinese giant salamanders Andrias davidianus and its involvements during immune response.</title>
        <authorList>
            <person name="Yang H."/>
            <person name="Lan Q."/>
            <person name="Liu R."/>
            <person name="Cui D."/>
            <person name="Liu H."/>
            <person name="Xiong D."/>
            <person name="Li F."/>
            <person name="Liu X."/>
            <person name="Wang L."/>
        </authorList>
    </citation>
    <scope>NUCLEOTIDE SEQUENCE</scope>
</reference>
<dbReference type="AlphaFoldDB" id="A0A1S5V2L7"/>
<dbReference type="GO" id="GO:0030395">
    <property type="term" value="F:lactose binding"/>
    <property type="evidence" value="ECO:0007669"/>
    <property type="project" value="TreeGrafter"/>
</dbReference>
<dbReference type="PANTHER" id="PTHR11346:SF97">
    <property type="entry name" value="GALECTIN-1"/>
    <property type="match status" value="1"/>
</dbReference>
<name>A0A1S5V2L7_ANDDA</name>
<evidence type="ECO:0000313" key="4">
    <source>
        <dbReference type="EMBL" id="AQN68856.1"/>
    </source>
</evidence>
<dbReference type="InterPro" id="IPR044156">
    <property type="entry name" value="Galectin-like"/>
</dbReference>
<feature type="domain" description="Galectin" evidence="3">
    <location>
        <begin position="4"/>
        <end position="134"/>
    </location>
</feature>